<reference evidence="2" key="1">
    <citation type="submission" date="2017-12" db="EMBL/GenBank/DDBJ databases">
        <title>FDA dAtabase for Regulatory Grade micrObial Sequences (FDA-ARGOS): Supporting development and validation of Infectious Disease Dx tests.</title>
        <authorList>
            <person name="Hoffmann M."/>
            <person name="Allard M."/>
            <person name="Evans P."/>
            <person name="Brown E."/>
            <person name="Tallon L.J."/>
            <person name="Sadzewicz L."/>
            <person name="Sengamalay N."/>
            <person name="Ott S."/>
            <person name="Godinez A."/>
            <person name="Nagaraj S."/>
            <person name="Vavikolanu K."/>
            <person name="Aluvathingal J."/>
            <person name="Nadendla S."/>
            <person name="Hobson J."/>
            <person name="Sichtig H."/>
        </authorList>
    </citation>
    <scope>NUCLEOTIDE SEQUENCE [LARGE SCALE GENOMIC DNA]</scope>
    <source>
        <strain evidence="2">LMG 3418</strain>
    </source>
</reference>
<proteinExistence type="predicted"/>
<keyword evidence="2" id="KW-1185">Reference proteome</keyword>
<dbReference type="EMBL" id="CP014134">
    <property type="protein sequence ID" value="AVH25796.1"/>
    <property type="molecule type" value="Genomic_DNA"/>
</dbReference>
<evidence type="ECO:0000313" key="2">
    <source>
        <dbReference type="Proteomes" id="UP000237665"/>
    </source>
</evidence>
<evidence type="ECO:0008006" key="3">
    <source>
        <dbReference type="Google" id="ProtNLM"/>
    </source>
</evidence>
<dbReference type="RefSeq" id="WP_104973944.1">
    <property type="nucleotide sequence ID" value="NZ_CP014134.1"/>
</dbReference>
<gene>
    <name evidence="1" type="ORF">AL468_00375</name>
</gene>
<organism evidence="1 2">
    <name type="scientific">Vibrio diabolicus</name>
    <dbReference type="NCBI Taxonomy" id="50719"/>
    <lineage>
        <taxon>Bacteria</taxon>
        <taxon>Pseudomonadati</taxon>
        <taxon>Pseudomonadota</taxon>
        <taxon>Gammaproteobacteria</taxon>
        <taxon>Vibrionales</taxon>
        <taxon>Vibrionaceae</taxon>
        <taxon>Vibrio</taxon>
        <taxon>Vibrio diabolicus subgroup</taxon>
    </lineage>
</organism>
<sequence length="259" mass="29906">MKCKLCLENEDIQESHIIPDAFFRFVKDKNDNVGKYIEVSEAGNKLGQVSYSEKLLCRKCEQNFSKEFESYVIEFTLRNPKNIGVSSKRSTKQITFTNLDYRKLKLFQMSLLWRAAISSLDFYKYVQVEPEILELLRKSLCELTPFEPHILPCFMDRVFLNSPDKNLSLSDLKQSKSSIFNPKKTVSKPLGIEYVTFIFGGFEWRIWLHKCSEFYVHEKKVINPSGVLISPIVNIETNELLRGAGVIARGNELKGKGLK</sequence>
<name>A0ABN5HFB3_9VIBR</name>
<dbReference type="Proteomes" id="UP000237665">
    <property type="component" value="Chromosome 1"/>
</dbReference>
<protein>
    <recommendedName>
        <fullName evidence="3">HNH endonuclease 5 domain-containing protein</fullName>
    </recommendedName>
</protein>
<accession>A0ABN5HFB3</accession>
<evidence type="ECO:0000313" key="1">
    <source>
        <dbReference type="EMBL" id="AVH25796.1"/>
    </source>
</evidence>